<gene>
    <name evidence="2" type="ORF">EZJ43_03260</name>
</gene>
<dbReference type="PANTHER" id="PTHR43685:SF2">
    <property type="entry name" value="GLYCOSYLTRANSFERASE 2-LIKE DOMAIN-CONTAINING PROTEIN"/>
    <property type="match status" value="1"/>
</dbReference>
<dbReference type="Gene3D" id="3.90.550.10">
    <property type="entry name" value="Spore Coat Polysaccharide Biosynthesis Protein SpsA, Chain A"/>
    <property type="match status" value="1"/>
</dbReference>
<dbReference type="EMBL" id="SJCY01000002">
    <property type="protein sequence ID" value="TDG37150.1"/>
    <property type="molecule type" value="Genomic_DNA"/>
</dbReference>
<proteinExistence type="predicted"/>
<comment type="caution">
    <text evidence="2">The sequence shown here is derived from an EMBL/GenBank/DDBJ whole genome shotgun (WGS) entry which is preliminary data.</text>
</comment>
<dbReference type="Proteomes" id="UP000295668">
    <property type="component" value="Unassembled WGS sequence"/>
</dbReference>
<dbReference type="OrthoDB" id="9801954at2"/>
<dbReference type="GO" id="GO:0016740">
    <property type="term" value="F:transferase activity"/>
    <property type="evidence" value="ECO:0007669"/>
    <property type="project" value="UniProtKB-KW"/>
</dbReference>
<dbReference type="Pfam" id="PF00535">
    <property type="entry name" value="Glycos_transf_2"/>
    <property type="match status" value="1"/>
</dbReference>
<dbReference type="InterPro" id="IPR050834">
    <property type="entry name" value="Glycosyltransf_2"/>
</dbReference>
<dbReference type="InterPro" id="IPR001173">
    <property type="entry name" value="Glyco_trans_2-like"/>
</dbReference>
<keyword evidence="2" id="KW-0808">Transferase</keyword>
<dbReference type="SUPFAM" id="SSF53448">
    <property type="entry name" value="Nucleotide-diphospho-sugar transferases"/>
    <property type="match status" value="1"/>
</dbReference>
<feature type="domain" description="Glycosyltransferase 2-like" evidence="1">
    <location>
        <begin position="9"/>
        <end position="176"/>
    </location>
</feature>
<evidence type="ECO:0000313" key="2">
    <source>
        <dbReference type="EMBL" id="TDG37150.1"/>
    </source>
</evidence>
<dbReference type="CDD" id="cd04185">
    <property type="entry name" value="GT_2_like_b"/>
    <property type="match status" value="1"/>
</dbReference>
<dbReference type="AlphaFoldDB" id="A0A4R5MMZ7"/>
<keyword evidence="3" id="KW-1185">Reference proteome</keyword>
<sequence length="300" mass="35145">MINQTFVCAIIVTYNRLEFLKECIDSVLNQTFPPDKIIIINNGSTDGTGEYLNNLKNDKIDVIFQENIGGAGGFNTGIGKAYEQGYEWIWVMDDDVEPFTDCLGQLLKYSEKSKCIHPLRTFKDNNEIFKWEHYFDYRTCMPILHDNASLRHKDYCFVNTACFEGMLIHRSIVKEIGLPKKEYFIAGDDTEYGVMANFYTNIIYTKTAQMYRKRKEISSKIRPLQAYYEYRNLFLLRKNLKPYFPGGFSSLFYKGLYKDFLKRTKTIIKGKEYSFNEKITLILRMSKGIKDGFKIYKNKA</sequence>
<evidence type="ECO:0000259" key="1">
    <source>
        <dbReference type="Pfam" id="PF00535"/>
    </source>
</evidence>
<accession>A0A4R5MMZ7</accession>
<organism evidence="2 3">
    <name type="scientific">Pedobacter changchengzhani</name>
    <dbReference type="NCBI Taxonomy" id="2529274"/>
    <lineage>
        <taxon>Bacteria</taxon>
        <taxon>Pseudomonadati</taxon>
        <taxon>Bacteroidota</taxon>
        <taxon>Sphingobacteriia</taxon>
        <taxon>Sphingobacteriales</taxon>
        <taxon>Sphingobacteriaceae</taxon>
        <taxon>Pedobacter</taxon>
    </lineage>
</organism>
<evidence type="ECO:0000313" key="3">
    <source>
        <dbReference type="Proteomes" id="UP000295668"/>
    </source>
</evidence>
<protein>
    <submittedName>
        <fullName evidence="2">Glycosyltransferase</fullName>
    </submittedName>
</protein>
<dbReference type="InterPro" id="IPR029044">
    <property type="entry name" value="Nucleotide-diphossugar_trans"/>
</dbReference>
<name>A0A4R5MMZ7_9SPHI</name>
<reference evidence="2 3" key="1">
    <citation type="submission" date="2019-02" db="EMBL/GenBank/DDBJ databases">
        <title>Pedobacter sp. nov., a novel speices isolated from soil of pinguins habitat in Antarcitica.</title>
        <authorList>
            <person name="He R.-H."/>
        </authorList>
    </citation>
    <scope>NUCLEOTIDE SEQUENCE [LARGE SCALE GENOMIC DNA]</scope>
    <source>
        <strain evidence="2 3">E01020</strain>
    </source>
</reference>
<dbReference type="PANTHER" id="PTHR43685">
    <property type="entry name" value="GLYCOSYLTRANSFERASE"/>
    <property type="match status" value="1"/>
</dbReference>
<dbReference type="RefSeq" id="WP_133261242.1">
    <property type="nucleotide sequence ID" value="NZ_SJCY01000002.1"/>
</dbReference>